<feature type="compositionally biased region" description="Basic and acidic residues" evidence="1">
    <location>
        <begin position="29"/>
        <end position="40"/>
    </location>
</feature>
<keyword evidence="3" id="KW-1185">Reference proteome</keyword>
<dbReference type="Proteomes" id="UP000233556">
    <property type="component" value="Unassembled WGS sequence"/>
</dbReference>
<evidence type="ECO:0000313" key="3">
    <source>
        <dbReference type="Proteomes" id="UP000233556"/>
    </source>
</evidence>
<proteinExistence type="predicted"/>
<evidence type="ECO:0000313" key="2">
    <source>
        <dbReference type="EMBL" id="PKU36091.1"/>
    </source>
</evidence>
<dbReference type="EMBL" id="KZ507872">
    <property type="protein sequence ID" value="PKU36091.1"/>
    <property type="molecule type" value="Genomic_DNA"/>
</dbReference>
<evidence type="ECO:0000256" key="1">
    <source>
        <dbReference type="SAM" id="MobiDB-lite"/>
    </source>
</evidence>
<feature type="compositionally biased region" description="Basic and acidic residues" evidence="1">
    <location>
        <begin position="84"/>
        <end position="109"/>
    </location>
</feature>
<feature type="compositionally biased region" description="Basic and acidic residues" evidence="1">
    <location>
        <begin position="1"/>
        <end position="14"/>
    </location>
</feature>
<organism evidence="2 3">
    <name type="scientific">Limosa lapponica baueri</name>
    <dbReference type="NCBI Taxonomy" id="1758121"/>
    <lineage>
        <taxon>Eukaryota</taxon>
        <taxon>Metazoa</taxon>
        <taxon>Chordata</taxon>
        <taxon>Craniata</taxon>
        <taxon>Vertebrata</taxon>
        <taxon>Euteleostomi</taxon>
        <taxon>Archelosauria</taxon>
        <taxon>Archosauria</taxon>
        <taxon>Dinosauria</taxon>
        <taxon>Saurischia</taxon>
        <taxon>Theropoda</taxon>
        <taxon>Coelurosauria</taxon>
        <taxon>Aves</taxon>
        <taxon>Neognathae</taxon>
        <taxon>Neoaves</taxon>
        <taxon>Charadriiformes</taxon>
        <taxon>Scolopacidae</taxon>
        <taxon>Limosa</taxon>
    </lineage>
</organism>
<reference evidence="3" key="2">
    <citation type="submission" date="2017-12" db="EMBL/GenBank/DDBJ databases">
        <title>Genome sequence of the Bar-tailed Godwit (Limosa lapponica baueri).</title>
        <authorList>
            <person name="Lima N.C.B."/>
            <person name="Parody-Merino A.M."/>
            <person name="Battley P.F."/>
            <person name="Fidler A.E."/>
            <person name="Prosdocimi F."/>
        </authorList>
    </citation>
    <scope>NUCLEOTIDE SEQUENCE [LARGE SCALE GENOMIC DNA]</scope>
</reference>
<protein>
    <submittedName>
        <fullName evidence="2">Uncharacterized protein</fullName>
    </submittedName>
</protein>
<feature type="region of interest" description="Disordered" evidence="1">
    <location>
        <begin position="1"/>
        <end position="109"/>
    </location>
</feature>
<gene>
    <name evidence="2" type="ORF">llap_13607</name>
</gene>
<name>A0A2I0TQK9_LIMLA</name>
<accession>A0A2I0TQK9</accession>
<dbReference type="AlphaFoldDB" id="A0A2I0TQK9"/>
<reference evidence="3" key="1">
    <citation type="submission" date="2017-11" db="EMBL/GenBank/DDBJ databases">
        <authorList>
            <person name="Lima N.C."/>
            <person name="Parody-Merino A.M."/>
            <person name="Battley P.F."/>
            <person name="Fidler A.E."/>
            <person name="Prosdocimi F."/>
        </authorList>
    </citation>
    <scope>NUCLEOTIDE SEQUENCE [LARGE SCALE GENOMIC DNA]</scope>
</reference>
<sequence>MLDFTKHGKAREDFFMAYETPPKRKGRRSATETEKSRQRFDLMAAGESRKQARVKSRGSITTQGEQRGWRNEGAGQRLAGHRGHTPDRPIDRLRAGNKVKERTNRTADK</sequence>